<feature type="compositionally biased region" description="Acidic residues" evidence="10">
    <location>
        <begin position="277"/>
        <end position="322"/>
    </location>
</feature>
<dbReference type="EC" id="7.1.3.1" evidence="2"/>
<evidence type="ECO:0000256" key="5">
    <source>
        <dbReference type="ARBA" id="ARBA00022842"/>
    </source>
</evidence>
<dbReference type="CDD" id="cd06257">
    <property type="entry name" value="DnaJ"/>
    <property type="match status" value="1"/>
</dbReference>
<keyword evidence="3" id="KW-0813">Transport</keyword>
<feature type="compositionally biased region" description="Basic residues" evidence="10">
    <location>
        <begin position="430"/>
        <end position="443"/>
    </location>
</feature>
<evidence type="ECO:0000256" key="7">
    <source>
        <dbReference type="ARBA" id="ARBA00022989"/>
    </source>
</evidence>
<sequence>MRGRGAPRQGDLEDNISYDDDVSFKGKSGGGRRYRAVSKMAAVLCVAIGASYQLRPDGAGAAAEVEASIPEDDPRNPAVIATSSATWSATASGSSADVFESVGAEIIGAMILGGRLARDAGLDPAPFYYTDYAYEPVRRIAESALTGHATVIITGLAVGLESVVAPSADRGRRRRGVFSGLPFEVVDVAKPEVLMGGLLGVMTVFQFAGMAIAAVGRTAARSSSRRRESSARAFDDEKYAAGAPEPTPADAGDDESDGIPPAFAAPEPTEAPAPVDGSDEQADEQAYEQADEQAGEQADDGSDEQADEQADDGSDEQADDEADARNARRRGGRAGAARRARGSRSARGQSRRRRGRAPRGARARPAESSTLLELAKARLDRGDPAAALEALEDVLALDGGAKGLDACVRLRRRRAAPRGAARGARGLRDRARRPNRGPSKRAALRADATCPRLVDRDGWLGGWTFDDRFSVDQDGRDLVVTRLPEMGVPMSHGWALDLEFVCCAQEALGDARGENSRNHYRVLRVPVDFATDAELKTAYRAASLAAHPDRGGSAAAFSAVALAHECLADVACRRDFDAGADVGVSLEDFRETVLKRYFPGRYPYEPLGAPRHRPRRSPRHELRGALN</sequence>
<protein>
    <recommendedName>
        <fullName evidence="2">H(+)-exporting diphosphatase</fullName>
        <ecNumber evidence="2">7.1.3.1</ecNumber>
    </recommendedName>
</protein>
<dbReference type="InterPro" id="IPR036869">
    <property type="entry name" value="J_dom_sf"/>
</dbReference>
<gene>
    <name evidence="12" type="ORF">SO694_00064010</name>
</gene>
<dbReference type="InterPro" id="IPR018253">
    <property type="entry name" value="DnaJ_domain_CS"/>
</dbReference>
<organism evidence="12 13">
    <name type="scientific">Aureococcus anophagefferens</name>
    <name type="common">Harmful bloom alga</name>
    <dbReference type="NCBI Taxonomy" id="44056"/>
    <lineage>
        <taxon>Eukaryota</taxon>
        <taxon>Sar</taxon>
        <taxon>Stramenopiles</taxon>
        <taxon>Ochrophyta</taxon>
        <taxon>Pelagophyceae</taxon>
        <taxon>Pelagomonadales</taxon>
        <taxon>Pelagomonadaceae</taxon>
        <taxon>Aureococcus</taxon>
    </lineage>
</organism>
<proteinExistence type="predicted"/>
<feature type="domain" description="J" evidence="11">
    <location>
        <begin position="518"/>
        <end position="580"/>
    </location>
</feature>
<evidence type="ECO:0000256" key="6">
    <source>
        <dbReference type="ARBA" id="ARBA00022967"/>
    </source>
</evidence>
<evidence type="ECO:0000256" key="10">
    <source>
        <dbReference type="SAM" id="MobiDB-lite"/>
    </source>
</evidence>
<dbReference type="PANTHER" id="PTHR31998">
    <property type="entry name" value="K(+)-INSENSITIVE PYROPHOSPHATE-ENERGIZED PROTON PUMP"/>
    <property type="match status" value="1"/>
</dbReference>
<evidence type="ECO:0000256" key="2">
    <source>
        <dbReference type="ARBA" id="ARBA00013242"/>
    </source>
</evidence>
<dbReference type="Proteomes" id="UP001363151">
    <property type="component" value="Unassembled WGS sequence"/>
</dbReference>
<dbReference type="Gene3D" id="1.10.287.110">
    <property type="entry name" value="DnaJ domain"/>
    <property type="match status" value="1"/>
</dbReference>
<name>A0ABR1FQT0_AURAN</name>
<evidence type="ECO:0000256" key="1">
    <source>
        <dbReference type="ARBA" id="ARBA00004127"/>
    </source>
</evidence>
<feature type="compositionally biased region" description="Basic residues" evidence="10">
    <location>
        <begin position="327"/>
        <end position="362"/>
    </location>
</feature>
<dbReference type="Pfam" id="PF00226">
    <property type="entry name" value="DnaJ"/>
    <property type="match status" value="1"/>
</dbReference>
<evidence type="ECO:0000256" key="8">
    <source>
        <dbReference type="ARBA" id="ARBA00023065"/>
    </source>
</evidence>
<evidence type="ECO:0000256" key="4">
    <source>
        <dbReference type="ARBA" id="ARBA00022692"/>
    </source>
</evidence>
<dbReference type="PROSITE" id="PS00636">
    <property type="entry name" value="DNAJ_1"/>
    <property type="match status" value="1"/>
</dbReference>
<evidence type="ECO:0000313" key="13">
    <source>
        <dbReference type="Proteomes" id="UP001363151"/>
    </source>
</evidence>
<keyword evidence="9" id="KW-0472">Membrane</keyword>
<feature type="compositionally biased region" description="Low complexity" evidence="10">
    <location>
        <begin position="260"/>
        <end position="274"/>
    </location>
</feature>
<feature type="region of interest" description="Disordered" evidence="10">
    <location>
        <begin position="607"/>
        <end position="627"/>
    </location>
</feature>
<evidence type="ECO:0000259" key="11">
    <source>
        <dbReference type="PROSITE" id="PS50076"/>
    </source>
</evidence>
<comment type="subcellular location">
    <subcellularLocation>
        <location evidence="1">Endomembrane system</location>
        <topology evidence="1">Multi-pass membrane protein</topology>
    </subcellularLocation>
</comment>
<reference evidence="12 13" key="1">
    <citation type="submission" date="2024-03" db="EMBL/GenBank/DDBJ databases">
        <title>Aureococcus anophagefferens CCMP1851 and Kratosvirus quantuckense: Draft genome of a second virus-susceptible host strain in the model system.</title>
        <authorList>
            <person name="Chase E."/>
            <person name="Truchon A.R."/>
            <person name="Schepens W."/>
            <person name="Wilhelm S.W."/>
        </authorList>
    </citation>
    <scope>NUCLEOTIDE SEQUENCE [LARGE SCALE GENOMIC DNA]</scope>
    <source>
        <strain evidence="12 13">CCMP1851</strain>
    </source>
</reference>
<feature type="region of interest" description="Disordered" evidence="10">
    <location>
        <begin position="418"/>
        <end position="444"/>
    </location>
</feature>
<keyword evidence="13" id="KW-1185">Reference proteome</keyword>
<keyword evidence="4" id="KW-0812">Transmembrane</keyword>
<dbReference type="SMART" id="SM00271">
    <property type="entry name" value="DnaJ"/>
    <property type="match status" value="1"/>
</dbReference>
<evidence type="ECO:0000256" key="9">
    <source>
        <dbReference type="ARBA" id="ARBA00023136"/>
    </source>
</evidence>
<accession>A0ABR1FQT0</accession>
<keyword evidence="8" id="KW-0406">Ion transport</keyword>
<dbReference type="Pfam" id="PF03030">
    <property type="entry name" value="H_PPase"/>
    <property type="match status" value="2"/>
</dbReference>
<keyword evidence="5" id="KW-0460">Magnesium</keyword>
<dbReference type="EMBL" id="JBBJCI010000289">
    <property type="protein sequence ID" value="KAK7235826.1"/>
    <property type="molecule type" value="Genomic_DNA"/>
</dbReference>
<evidence type="ECO:0000256" key="3">
    <source>
        <dbReference type="ARBA" id="ARBA00022448"/>
    </source>
</evidence>
<feature type="region of interest" description="Disordered" evidence="10">
    <location>
        <begin position="218"/>
        <end position="369"/>
    </location>
</feature>
<dbReference type="InterPro" id="IPR004131">
    <property type="entry name" value="PPase-energised_H-pump"/>
</dbReference>
<comment type="caution">
    <text evidence="12">The sequence shown here is derived from an EMBL/GenBank/DDBJ whole genome shotgun (WGS) entry which is preliminary data.</text>
</comment>
<keyword evidence="7" id="KW-1133">Transmembrane helix</keyword>
<evidence type="ECO:0000313" key="12">
    <source>
        <dbReference type="EMBL" id="KAK7235826.1"/>
    </source>
</evidence>
<dbReference type="InterPro" id="IPR001623">
    <property type="entry name" value="DnaJ_domain"/>
</dbReference>
<keyword evidence="6" id="KW-1278">Translocase</keyword>
<dbReference type="SUPFAM" id="SSF46565">
    <property type="entry name" value="Chaperone J-domain"/>
    <property type="match status" value="1"/>
</dbReference>
<feature type="compositionally biased region" description="Basic and acidic residues" evidence="10">
    <location>
        <begin position="225"/>
        <end position="239"/>
    </location>
</feature>
<dbReference type="PROSITE" id="PS50076">
    <property type="entry name" value="DNAJ_2"/>
    <property type="match status" value="1"/>
</dbReference>